<dbReference type="SUPFAM" id="SSF48371">
    <property type="entry name" value="ARM repeat"/>
    <property type="match status" value="3"/>
</dbReference>
<sequence>MNNRNSTILRTKFSALYRSTREKNKKNAENDPKKSNEYKTSGDTTRHNRDLTTLLFNPSESAEWLKVVARKYIECLSSSSPKQHKMASQLLISNLSRVIGTRIIVGCSYLPRCFVRNIAIVHIVNISDLSDQIRKALIRQTVLTCFTRISNRQSYAAVFSVISALIRGDQTASMKYLSNSYASFFESYNTSKWAVAKSILALEWLFRLSSWLDFKNAVVVNHYMIALLSVALPICASRKFVKMERKINSMLQKISLQAVFEWMHSHYALEPSSGLNILALLSFLSCTGDNFEFGFFVDVFTSNVLLAKQHPNVAVVEASSGIFKTIDVATFRDVIMAVVKKTMLRCPEIAIFGVQHLLQSIRIDLSLFVSDLYKILSASLIVSVDEVRNLTSLSIAALATKVTDPKIFKELIEEVFRTYSGSSGKVLNATQRITVLKTLKMMSCHGIKDDIACDLIASDVLQKLNRLLISEVHHATYEAIWQAIIAWSTQIANLDEKLEPVLKGALKSSNRSAALRNMTNLCNIDNNKIFKLSNDLWKLVFDIYGSQSNAEDFIFASLLLLNEEKSKATVLQSLEKVDFCKEKFTTSLSAIGISLNMICLTKLLEKVIENVEIEKLSDMQNIFYALFMALCWPSYEVRKSASHLVKKCVADKGNRFCISFLDFLLLYLASSCAKKSVIRAHNEGSIDGKLIAAAVNTVMIPFNAVEEDFDVGITVITSGLLISCCSSMVESDPSCWNRWLRSITNVNRLFDEKGTNTMIDSVFATTDCVIRSNAIKMLMTSEKVAKSIRGQVWNYCIKLLNDIDVERYVSITDRDFAIYNTPDGVLYNTAVLELTYEQEFGCKNVKRENKAYKYKDQIFETQLKKELAEKRRLEGKLTSQQEQAKRLEMNVEQKIREELRVLYVDCKERIQPLISVISGDPFSAAKHTSLLFDFVIPLLRSPLVSSLAYEVYRSFRDAAFEPSEDYLPELILHSSVRLFHSFYINMAWSQEPLAKQVEKTIALLAARCVLPVLLDEEARNEEELIDADDEEIMSLPKFNVSFPLIDAVLRDESFPYALRLNALRLLSSVLEGSFIQLTEVQYLPLNRLCSILLHILSTDVSELHHIAKISLKTFCKLLDNCPEKDLEQATLFNTLMEVLVEENSQLRESALLGLSQLHHLYNFLISTKSGPHFVRSFKTHILIALNDPVEACVNLAEKIWQDQELFATADLVESIMNHIVSEHLFLRNSASAALGNLQKEFPQIMMPVLEKLNTLYSDYRTVQPPVYDEIGRLIQDAVDRWKSRSGIAKALNVLASSISREFVTCFIKIIVPDGISDINQECRKLMLAAAIEVIKIYGQVEMTFFLPFFEEMLDSVPNSKDFDDLRQGLVILMGTLAQHLNSSDEKVCTIVARLIESLSTPSQQVQEAVSKCLPPLVPAIKDSARELIASLSCLLVQAVSYGERRGAAYGIAGLIKGLGMSALREFELIKFFLTCLANKKNAHHREGALLAFEILCSTMGKLFEPYIVQLLPSLLVCFGDSDDKVRLAASDAARSMMSVLSSHGVKLVLPSLLSALNEESWRTKCASVELLGSMAFCAPKQLSSCLPSIVPKLMEVLSDSHSKVQKSGEKALKQIAQVIRNPEILSISSQLLMGLINPSEKTSLCLQTIVNTKFIHYIDAASLSLMIPTDMEPYLTQLLPGVQKSLLDPIPEIRTVAAKAIGAIVGCSANSTASQIRGDLVPWLKEKLVSKTSAVDRSGAAQGLVEVLKAVGQNQLPTIMPEIIKITESRETVPEVRDGYILMYIYLPMAFGDHFIPYISMIIPSILKALADENEYVRDSALKAGQRLISIYCVHARRLLLPQLQAALFDDNWRIRFAAVTLIGDFLFNISGVSGKMTSATSNEDDTMGMESAGKAIVRQLGQTCRDQIIAGIYLLRSDVSLQVRQVSSHVWKVVVANTPRTLKEMMKTLFSMLLNCLASDSDDRQVMAGRCLGDLVKKMGERIVIDVLPVLESNLSSQSVKQRLGVAISLREIIGNSTKDVILMYSAQLVEPIKKVICDPDLLVRRAAAIAFTSFYQTAGFSAFEDIVGPLLDANIISNDIVLDGLSQIMHMNGRQMLPFILPKLTHPPINIKALCELSAAAGDSLTKSIAQILDSMLNNCGTDEEINQCLKVILSVTEDKGILVILTTLLQRTQAENHIPSSTLIYLFAKNSPLDLSKFASDVLPPMLLLYNSTVDKVVENAIESLIYICRSMDQCQMLSILPTLKHSLLLLQKKVTSSCIAGFAHIKGLTPLLPIIREAILSGDAELKELASETLGITILLSSVTALQPNVVNITGPLIRVLGDRYSHTVKISILTTLYLLIDKVDMLVRPFLPQLQSTFFKALQDTSARSVRLCAGGALSRLNNIHPKSDSISLEIVNETTLITLRAILVLSKSVLSDSVIQEVLLVAEKHQKNKDLMIVQAASALRGECALKLHRLINEYVSVPEDSCRHYATIVTLQYISCANPQEVLEVYGIEKLRMAFVSAIQNEKPTISSCAIRGAASILL</sequence>
<name>A0A158RCX0_THECL</name>
<evidence type="ECO:0000313" key="9">
    <source>
        <dbReference type="WBParaSite" id="TCLT_0000915901-mRNA-1"/>
    </source>
</evidence>
<dbReference type="InterPro" id="IPR011989">
    <property type="entry name" value="ARM-like"/>
</dbReference>
<dbReference type="InterPro" id="IPR056810">
    <property type="entry name" value="GNC1-like_N"/>
</dbReference>
<gene>
    <name evidence="7" type="ORF">TCLT_LOCUS9148</name>
</gene>
<keyword evidence="8" id="KW-1185">Reference proteome</keyword>
<dbReference type="SMART" id="SM01349">
    <property type="entry name" value="TOG"/>
    <property type="match status" value="1"/>
</dbReference>
<dbReference type="FunFam" id="1.25.10.10:FF:000090">
    <property type="entry name" value="eIF-2-alpha kinase activator GCN1"/>
    <property type="match status" value="1"/>
</dbReference>
<dbReference type="OMA" id="YCVHARR"/>
<dbReference type="InterPro" id="IPR057546">
    <property type="entry name" value="HEAT_GCN1"/>
</dbReference>
<dbReference type="GO" id="GO:0000226">
    <property type="term" value="P:microtubule cytoskeleton organization"/>
    <property type="evidence" value="ECO:0007669"/>
    <property type="project" value="UniProtKB-ARBA"/>
</dbReference>
<reference evidence="9" key="1">
    <citation type="submission" date="2016-04" db="UniProtKB">
        <authorList>
            <consortium name="WormBaseParasite"/>
        </authorList>
    </citation>
    <scope>IDENTIFICATION</scope>
</reference>
<evidence type="ECO:0000256" key="3">
    <source>
        <dbReference type="PROSITE-ProRule" id="PRU00103"/>
    </source>
</evidence>
<dbReference type="Pfam" id="PF23271">
    <property type="entry name" value="HEAT_GCN1"/>
    <property type="match status" value="1"/>
</dbReference>
<dbReference type="Proteomes" id="UP000276776">
    <property type="component" value="Unassembled WGS sequence"/>
</dbReference>
<reference evidence="7 8" key="2">
    <citation type="submission" date="2018-11" db="EMBL/GenBank/DDBJ databases">
        <authorList>
            <consortium name="Pathogen Informatics"/>
        </authorList>
    </citation>
    <scope>NUCLEOTIDE SEQUENCE [LARGE SCALE GENOMIC DNA]</scope>
</reference>
<evidence type="ECO:0000313" key="7">
    <source>
        <dbReference type="EMBL" id="VDN06761.1"/>
    </source>
</evidence>
<dbReference type="InterPro" id="IPR034085">
    <property type="entry name" value="TOG"/>
</dbReference>
<dbReference type="GO" id="GO:0005829">
    <property type="term" value="C:cytosol"/>
    <property type="evidence" value="ECO:0007669"/>
    <property type="project" value="TreeGrafter"/>
</dbReference>
<dbReference type="Pfam" id="PF24987">
    <property type="entry name" value="HEAT_EF3_N"/>
    <property type="match status" value="2"/>
</dbReference>
<keyword evidence="2" id="KW-0677">Repeat</keyword>
<feature type="compositionally biased region" description="Basic and acidic residues" evidence="5">
    <location>
        <begin position="19"/>
        <end position="37"/>
    </location>
</feature>
<evidence type="ECO:0000256" key="4">
    <source>
        <dbReference type="SAM" id="Coils"/>
    </source>
</evidence>
<dbReference type="WBParaSite" id="TCLT_0000915901-mRNA-1">
    <property type="protein sequence ID" value="TCLT_0000915901-mRNA-1"/>
    <property type="gene ID" value="TCLT_0000915901"/>
</dbReference>
<feature type="region of interest" description="Disordered" evidence="5">
    <location>
        <begin position="19"/>
        <end position="46"/>
    </location>
</feature>
<dbReference type="OrthoDB" id="5148094at2759"/>
<evidence type="ECO:0000259" key="6">
    <source>
        <dbReference type="SMART" id="SM01349"/>
    </source>
</evidence>
<proteinExistence type="inferred from homology"/>
<evidence type="ECO:0000256" key="1">
    <source>
        <dbReference type="ARBA" id="ARBA00007366"/>
    </source>
</evidence>
<feature type="domain" description="TOG" evidence="6">
    <location>
        <begin position="1415"/>
        <end position="1648"/>
    </location>
</feature>
<evidence type="ECO:0000256" key="5">
    <source>
        <dbReference type="SAM" id="MobiDB-lite"/>
    </source>
</evidence>
<evidence type="ECO:0000313" key="8">
    <source>
        <dbReference type="Proteomes" id="UP000276776"/>
    </source>
</evidence>
<dbReference type="PANTHER" id="PTHR23346">
    <property type="entry name" value="TRANSLATIONAL ACTIVATOR GCN1-RELATED"/>
    <property type="match status" value="1"/>
</dbReference>
<feature type="coiled-coil region" evidence="4">
    <location>
        <begin position="863"/>
        <end position="897"/>
    </location>
</feature>
<dbReference type="Pfam" id="PF24993">
    <property type="entry name" value="GNC1_N"/>
    <property type="match status" value="1"/>
</dbReference>
<protein>
    <submittedName>
        <fullName evidence="9">TOG domain-containing protein</fullName>
    </submittedName>
</protein>
<dbReference type="Gene3D" id="1.25.10.10">
    <property type="entry name" value="Leucine-rich Repeat Variant"/>
    <property type="match status" value="5"/>
</dbReference>
<organism evidence="9">
    <name type="scientific">Thelazia callipaeda</name>
    <name type="common">Oriental eyeworm</name>
    <name type="synonym">Parasitic nematode</name>
    <dbReference type="NCBI Taxonomy" id="103827"/>
    <lineage>
        <taxon>Eukaryota</taxon>
        <taxon>Metazoa</taxon>
        <taxon>Ecdysozoa</taxon>
        <taxon>Nematoda</taxon>
        <taxon>Chromadorea</taxon>
        <taxon>Rhabditida</taxon>
        <taxon>Spirurina</taxon>
        <taxon>Spiruromorpha</taxon>
        <taxon>Thelazioidea</taxon>
        <taxon>Thelaziidae</taxon>
        <taxon>Thelazia</taxon>
    </lineage>
</organism>
<dbReference type="STRING" id="103827.A0A158RCX0"/>
<dbReference type="GO" id="GO:0006417">
    <property type="term" value="P:regulation of translation"/>
    <property type="evidence" value="ECO:0007669"/>
    <property type="project" value="TreeGrafter"/>
</dbReference>
<accession>A0A158RCX0</accession>
<dbReference type="EMBL" id="UYYF01004740">
    <property type="protein sequence ID" value="VDN06761.1"/>
    <property type="molecule type" value="Genomic_DNA"/>
</dbReference>
<dbReference type="InterPro" id="IPR021133">
    <property type="entry name" value="HEAT_type_2"/>
</dbReference>
<dbReference type="PANTHER" id="PTHR23346:SF7">
    <property type="entry name" value="STALLED RIBOSOME SENSOR GCN1"/>
    <property type="match status" value="1"/>
</dbReference>
<feature type="repeat" description="HEAT" evidence="3">
    <location>
        <begin position="1510"/>
        <end position="1546"/>
    </location>
</feature>
<feature type="repeat" description="HEAT" evidence="3">
    <location>
        <begin position="1589"/>
        <end position="1626"/>
    </location>
</feature>
<keyword evidence="4" id="KW-0175">Coiled coil</keyword>
<dbReference type="InterPro" id="IPR016024">
    <property type="entry name" value="ARM-type_fold"/>
</dbReference>
<dbReference type="GO" id="GO:0019887">
    <property type="term" value="F:protein kinase regulator activity"/>
    <property type="evidence" value="ECO:0007669"/>
    <property type="project" value="TreeGrafter"/>
</dbReference>
<dbReference type="GO" id="GO:0034198">
    <property type="term" value="P:cellular response to amino acid starvation"/>
    <property type="evidence" value="ECO:0007669"/>
    <property type="project" value="TreeGrafter"/>
</dbReference>
<evidence type="ECO:0000256" key="2">
    <source>
        <dbReference type="ARBA" id="ARBA00022737"/>
    </source>
</evidence>
<dbReference type="PROSITE" id="PS50077">
    <property type="entry name" value="HEAT_REPEAT"/>
    <property type="match status" value="2"/>
</dbReference>
<comment type="similarity">
    <text evidence="1">Belongs to the GCN1 family.</text>
</comment>